<dbReference type="AlphaFoldDB" id="A0A5J9TBA9"/>
<evidence type="ECO:0000313" key="2">
    <source>
        <dbReference type="EMBL" id="TVU08663.1"/>
    </source>
</evidence>
<dbReference type="Proteomes" id="UP000324897">
    <property type="component" value="Chromosome 3"/>
</dbReference>
<reference evidence="2 3" key="1">
    <citation type="journal article" date="2019" name="Sci. Rep.">
        <title>A high-quality genome of Eragrostis curvula grass provides insights into Poaceae evolution and supports new strategies to enhance forage quality.</title>
        <authorList>
            <person name="Carballo J."/>
            <person name="Santos B.A.C.M."/>
            <person name="Zappacosta D."/>
            <person name="Garbus I."/>
            <person name="Selva J.P."/>
            <person name="Gallo C.A."/>
            <person name="Diaz A."/>
            <person name="Albertini E."/>
            <person name="Caccamo M."/>
            <person name="Echenique V."/>
        </authorList>
    </citation>
    <scope>NUCLEOTIDE SEQUENCE [LARGE SCALE GENOMIC DNA]</scope>
    <source>
        <strain evidence="3">cv. Victoria</strain>
        <tissue evidence="2">Leaf</tissue>
    </source>
</reference>
<name>A0A5J9TBA9_9POAL</name>
<dbReference type="InterPro" id="IPR059179">
    <property type="entry name" value="MLKL-like_MCAfunc"/>
</dbReference>
<dbReference type="CDD" id="cd21037">
    <property type="entry name" value="MLKL_NTD"/>
    <property type="match status" value="1"/>
</dbReference>
<feature type="domain" description="MCAfunc" evidence="1">
    <location>
        <begin position="76"/>
        <end position="202"/>
    </location>
</feature>
<dbReference type="Gramene" id="TVU08663">
    <property type="protein sequence ID" value="TVU08663"/>
    <property type="gene ID" value="EJB05_42074"/>
</dbReference>
<dbReference type="InterPro" id="IPR045766">
    <property type="entry name" value="MCAfunc"/>
</dbReference>
<dbReference type="Gene3D" id="2.60.40.2700">
    <property type="match status" value="1"/>
</dbReference>
<comment type="caution">
    <text evidence="2">The sequence shown here is derived from an EMBL/GenBank/DDBJ whole genome shotgun (WGS) entry which is preliminary data.</text>
</comment>
<organism evidence="2 3">
    <name type="scientific">Eragrostis curvula</name>
    <name type="common">weeping love grass</name>
    <dbReference type="NCBI Taxonomy" id="38414"/>
    <lineage>
        <taxon>Eukaryota</taxon>
        <taxon>Viridiplantae</taxon>
        <taxon>Streptophyta</taxon>
        <taxon>Embryophyta</taxon>
        <taxon>Tracheophyta</taxon>
        <taxon>Spermatophyta</taxon>
        <taxon>Magnoliopsida</taxon>
        <taxon>Liliopsida</taxon>
        <taxon>Poales</taxon>
        <taxon>Poaceae</taxon>
        <taxon>PACMAD clade</taxon>
        <taxon>Chloridoideae</taxon>
        <taxon>Eragrostideae</taxon>
        <taxon>Eragrostidinae</taxon>
        <taxon>Eragrostis</taxon>
    </lineage>
</organism>
<accession>A0A5J9TBA9</accession>
<dbReference type="PANTHER" id="PTHR31149">
    <property type="entry name" value="EXPRESSED PROTEIN"/>
    <property type="match status" value="1"/>
</dbReference>
<keyword evidence="3" id="KW-1185">Reference proteome</keyword>
<gene>
    <name evidence="2" type="ORF">EJB05_42074</name>
</gene>
<dbReference type="GO" id="GO:0007166">
    <property type="term" value="P:cell surface receptor signaling pathway"/>
    <property type="evidence" value="ECO:0007669"/>
    <property type="project" value="InterPro"/>
</dbReference>
<dbReference type="GO" id="GO:0005886">
    <property type="term" value="C:plasma membrane"/>
    <property type="evidence" value="ECO:0007669"/>
    <property type="project" value="TreeGrafter"/>
</dbReference>
<sequence>SSLRGLYIPRCPVPTSHSTTSCSVRYSVAIGIIFRQITQTVPGSGGAASTMAAAWDDVGRASNLLQLLGVDAFGLASMISQAALTARRNRDACLQLAEHVRVVEGLLRRLQTLPRLRRHPETRRPLEQLDDALRRAYLLVKSCGQEQTARSYIYQLFTGAQTAAKLRAAEEEIDRYIRLIPMISLVATVRVEGTDEVIELDSEAPTASPRLSFEVPGSTAMPGPTSSGGVLLPGIEELQISGEPKPGFNLRACGFPINGTSTCSFQWVRYLDDGSRQPIEGATIYDYMATADDVDTVLGVECTPKDDTGLKGELVRAFSNGKRKIACDSVMQSEIDACISNREARFNVFITVHSSDDWGPATLMLKSTGYEIKMEHKDEVTKIPHGRTTVFLLVSSGGVTVSFNTSGIAGSNDKDSAVRLRDFIVLVMRSFQEKALALDAELDQ</sequence>
<protein>
    <recommendedName>
        <fullName evidence="1">MCAfunc domain-containing protein</fullName>
    </recommendedName>
</protein>
<dbReference type="Pfam" id="PF19584">
    <property type="entry name" value="MCAfunc"/>
    <property type="match status" value="1"/>
</dbReference>
<evidence type="ECO:0000313" key="3">
    <source>
        <dbReference type="Proteomes" id="UP000324897"/>
    </source>
</evidence>
<dbReference type="EMBL" id="RWGY01000039">
    <property type="protein sequence ID" value="TVU08663.1"/>
    <property type="molecule type" value="Genomic_DNA"/>
</dbReference>
<dbReference type="PANTHER" id="PTHR31149:SF7">
    <property type="entry name" value="EXPRESSED PROTEIN"/>
    <property type="match status" value="1"/>
</dbReference>
<proteinExistence type="predicted"/>
<dbReference type="Gene3D" id="1.20.930.20">
    <property type="entry name" value="Adaptor protein Cbl, N-terminal domain"/>
    <property type="match status" value="1"/>
</dbReference>
<feature type="non-terminal residue" evidence="2">
    <location>
        <position position="1"/>
    </location>
</feature>
<dbReference type="OrthoDB" id="1890867at2759"/>
<dbReference type="InterPro" id="IPR036537">
    <property type="entry name" value="Adaptor_Cbl_N_dom_sf"/>
</dbReference>
<evidence type="ECO:0000259" key="1">
    <source>
        <dbReference type="Pfam" id="PF19584"/>
    </source>
</evidence>